<evidence type="ECO:0000313" key="2">
    <source>
        <dbReference type="Proteomes" id="UP000554837"/>
    </source>
</evidence>
<evidence type="ECO:0000313" key="1">
    <source>
        <dbReference type="EMBL" id="MBB5204992.1"/>
    </source>
</evidence>
<gene>
    <name evidence="1" type="ORF">HNQ51_002311</name>
</gene>
<dbReference type="OrthoDB" id="6182044at2"/>
<accession>A0A840S5Y6</accession>
<dbReference type="Proteomes" id="UP000554837">
    <property type="component" value="Unassembled WGS sequence"/>
</dbReference>
<protein>
    <submittedName>
        <fullName evidence="1">Uncharacterized protein</fullName>
    </submittedName>
</protein>
<organism evidence="1 2">
    <name type="scientific">Inhella inkyongensis</name>
    <dbReference type="NCBI Taxonomy" id="392593"/>
    <lineage>
        <taxon>Bacteria</taxon>
        <taxon>Pseudomonadati</taxon>
        <taxon>Pseudomonadota</taxon>
        <taxon>Betaproteobacteria</taxon>
        <taxon>Burkholderiales</taxon>
        <taxon>Sphaerotilaceae</taxon>
        <taxon>Inhella</taxon>
    </lineage>
</organism>
<comment type="caution">
    <text evidence="1">The sequence shown here is derived from an EMBL/GenBank/DDBJ whole genome shotgun (WGS) entry which is preliminary data.</text>
</comment>
<sequence length="131" mass="13739">MDIACFDDLLAAARAQTEPQRLLLVFAAAECEPDASPAQRAAHAAGEGGVLRPLMCVDKAPAELADFAALRREAAAAGPPWTLLFAAALSGRSDAAEVQRLLDLMLRRIETGELEGLIPFDGAGNAVRLSV</sequence>
<dbReference type="EMBL" id="JACHHO010000003">
    <property type="protein sequence ID" value="MBB5204992.1"/>
    <property type="molecule type" value="Genomic_DNA"/>
</dbReference>
<dbReference type="RefSeq" id="WP_138854981.1">
    <property type="nucleotide sequence ID" value="NZ_CP040709.1"/>
</dbReference>
<dbReference type="AlphaFoldDB" id="A0A840S5Y6"/>
<proteinExistence type="predicted"/>
<reference evidence="1 2" key="1">
    <citation type="submission" date="2020-08" db="EMBL/GenBank/DDBJ databases">
        <title>Genomic Encyclopedia of Type Strains, Phase IV (KMG-IV): sequencing the most valuable type-strain genomes for metagenomic binning, comparative biology and taxonomic classification.</title>
        <authorList>
            <person name="Goeker M."/>
        </authorList>
    </citation>
    <scope>NUCLEOTIDE SEQUENCE [LARGE SCALE GENOMIC DNA]</scope>
    <source>
        <strain evidence="1 2">DSM 23958</strain>
    </source>
</reference>
<keyword evidence="2" id="KW-1185">Reference proteome</keyword>
<name>A0A840S5Y6_9BURK</name>